<evidence type="ECO:0000313" key="3">
    <source>
        <dbReference type="Proteomes" id="UP001244011"/>
    </source>
</evidence>
<dbReference type="Gene3D" id="3.90.1200.10">
    <property type="match status" value="1"/>
</dbReference>
<dbReference type="InterPro" id="IPR011009">
    <property type="entry name" value="Kinase-like_dom_sf"/>
</dbReference>
<dbReference type="PANTHER" id="PTHR21310">
    <property type="entry name" value="AMINOGLYCOSIDE PHOSPHOTRANSFERASE-RELATED-RELATED"/>
    <property type="match status" value="1"/>
</dbReference>
<reference evidence="2" key="1">
    <citation type="submission" date="2023-06" db="EMBL/GenBank/DDBJ databases">
        <title>Genome-scale phylogeny and comparative genomics of the fungal order Sordariales.</title>
        <authorList>
            <consortium name="Lawrence Berkeley National Laboratory"/>
            <person name="Hensen N."/>
            <person name="Bonometti L."/>
            <person name="Westerberg I."/>
            <person name="Brannstrom I.O."/>
            <person name="Guillou S."/>
            <person name="Cros-Aarteil S."/>
            <person name="Calhoun S."/>
            <person name="Haridas S."/>
            <person name="Kuo A."/>
            <person name="Mondo S."/>
            <person name="Pangilinan J."/>
            <person name="Riley R."/>
            <person name="Labutti K."/>
            <person name="Andreopoulos B."/>
            <person name="Lipzen A."/>
            <person name="Chen C."/>
            <person name="Yanf M."/>
            <person name="Daum C."/>
            <person name="Ng V."/>
            <person name="Clum A."/>
            <person name="Steindorff A."/>
            <person name="Ohm R."/>
            <person name="Martin F."/>
            <person name="Silar P."/>
            <person name="Natvig D."/>
            <person name="Lalanne C."/>
            <person name="Gautier V."/>
            <person name="Ament-Velasquez S.L."/>
            <person name="Kruys A."/>
            <person name="Hutchinson M.I."/>
            <person name="Powell A.J."/>
            <person name="Barry K."/>
            <person name="Miller A.N."/>
            <person name="Grigoriev I.V."/>
            <person name="Debuchy R."/>
            <person name="Gladieux P."/>
            <person name="Thoren M.H."/>
            <person name="Johannesson H."/>
        </authorList>
    </citation>
    <scope>NUCLEOTIDE SEQUENCE</scope>
    <source>
        <strain evidence="2">8032-3</strain>
    </source>
</reference>
<dbReference type="GeneID" id="85312263"/>
<comment type="caution">
    <text evidence="2">The sequence shown here is derived from an EMBL/GenBank/DDBJ whole genome shotgun (WGS) entry which is preliminary data.</text>
</comment>
<evidence type="ECO:0000259" key="1">
    <source>
        <dbReference type="Pfam" id="PF01636"/>
    </source>
</evidence>
<proteinExistence type="predicted"/>
<gene>
    <name evidence="2" type="ORF">QBC33DRAFT_550371</name>
</gene>
<dbReference type="PANTHER" id="PTHR21310:SF15">
    <property type="entry name" value="AMINOGLYCOSIDE PHOSPHOTRANSFERASE DOMAIN-CONTAINING PROTEIN"/>
    <property type="match status" value="1"/>
</dbReference>
<dbReference type="SUPFAM" id="SSF56112">
    <property type="entry name" value="Protein kinase-like (PK-like)"/>
    <property type="match status" value="1"/>
</dbReference>
<feature type="domain" description="Aminoglycoside phosphotransferase" evidence="1">
    <location>
        <begin position="63"/>
        <end position="241"/>
    </location>
</feature>
<protein>
    <submittedName>
        <fullName evidence="2">Kinase-like domain-containing protein</fullName>
    </submittedName>
</protein>
<dbReference type="Pfam" id="PF01636">
    <property type="entry name" value="APH"/>
    <property type="match status" value="1"/>
</dbReference>
<keyword evidence="2" id="KW-0418">Kinase</keyword>
<dbReference type="Proteomes" id="UP001244011">
    <property type="component" value="Unassembled WGS sequence"/>
</dbReference>
<dbReference type="CDD" id="cd05120">
    <property type="entry name" value="APH_ChoK_like"/>
    <property type="match status" value="1"/>
</dbReference>
<keyword evidence="2" id="KW-0808">Transferase</keyword>
<accession>A0AAJ0BU01</accession>
<dbReference type="GO" id="GO:0016301">
    <property type="term" value="F:kinase activity"/>
    <property type="evidence" value="ECO:0007669"/>
    <property type="project" value="UniProtKB-KW"/>
</dbReference>
<dbReference type="InterPro" id="IPR002575">
    <property type="entry name" value="Aminoglycoside_PTrfase"/>
</dbReference>
<keyword evidence="3" id="KW-1185">Reference proteome</keyword>
<sequence>MSAQAMPKQHLSTYLSLCSCLSNENENDNCYVQLLNLLTEQMAPHSFERVVYETPKTVRKRGVAFRLRREVEAMNYVQGHTSIPVPAVLEVHLGTDGDEDEGSILMKRLPGRQLGEAWPDMSENARAQTICQLRSYLDELRRLRPSKPAWIGSCSKGPSYDHRINNMSTVGPFASVIEFNDFLVAPVKNCPRPEWVAKYRKLLPDSHSIVFAHADLSWENILVDPETGNVTWILDWEMAGFWPEWWQDRKALFAGGAATGGGTF</sequence>
<organism evidence="2 3">
    <name type="scientific">Phialemonium atrogriseum</name>
    <dbReference type="NCBI Taxonomy" id="1093897"/>
    <lineage>
        <taxon>Eukaryota</taxon>
        <taxon>Fungi</taxon>
        <taxon>Dikarya</taxon>
        <taxon>Ascomycota</taxon>
        <taxon>Pezizomycotina</taxon>
        <taxon>Sordariomycetes</taxon>
        <taxon>Sordariomycetidae</taxon>
        <taxon>Cephalothecales</taxon>
        <taxon>Cephalothecaceae</taxon>
        <taxon>Phialemonium</taxon>
    </lineage>
</organism>
<evidence type="ECO:0000313" key="2">
    <source>
        <dbReference type="EMBL" id="KAK1763099.1"/>
    </source>
</evidence>
<dbReference type="AlphaFoldDB" id="A0AAJ0BU01"/>
<name>A0AAJ0BU01_9PEZI</name>
<dbReference type="RefSeq" id="XP_060279312.1">
    <property type="nucleotide sequence ID" value="XM_060429076.1"/>
</dbReference>
<dbReference type="EMBL" id="MU839030">
    <property type="protein sequence ID" value="KAK1763099.1"/>
    <property type="molecule type" value="Genomic_DNA"/>
</dbReference>
<dbReference type="InterPro" id="IPR051678">
    <property type="entry name" value="AGP_Transferase"/>
</dbReference>